<feature type="domain" description="Glycosyl hydrolase family 31 C-terminal" evidence="7">
    <location>
        <begin position="707"/>
        <end position="800"/>
    </location>
</feature>
<dbReference type="EMBL" id="CP099429">
    <property type="protein sequence ID" value="USW59324.1"/>
    <property type="molecule type" value="Genomic_DNA"/>
</dbReference>
<dbReference type="SUPFAM" id="SSF51011">
    <property type="entry name" value="Glycosyl hydrolase domain"/>
    <property type="match status" value="1"/>
</dbReference>
<keyword evidence="9" id="KW-1185">Reference proteome</keyword>
<dbReference type="InterPro" id="IPR017853">
    <property type="entry name" value="GH"/>
</dbReference>
<keyword evidence="5 8" id="KW-0378">Hydrolase</keyword>
<dbReference type="Gene3D" id="3.20.20.80">
    <property type="entry name" value="Glycosidases"/>
    <property type="match status" value="1"/>
</dbReference>
<dbReference type="AlphaFoldDB" id="A0A9Q9EQY7"/>
<dbReference type="SUPFAM" id="SSF74650">
    <property type="entry name" value="Galactose mutarotase-like"/>
    <property type="match status" value="1"/>
</dbReference>
<comment type="similarity">
    <text evidence="2 5">Belongs to the glycosyl hydrolase 31 family.</text>
</comment>
<dbReference type="GO" id="GO:0030246">
    <property type="term" value="F:carbohydrate binding"/>
    <property type="evidence" value="ECO:0007669"/>
    <property type="project" value="InterPro"/>
</dbReference>
<organism evidence="8 9">
    <name type="scientific">Septoria linicola</name>
    <dbReference type="NCBI Taxonomy" id="215465"/>
    <lineage>
        <taxon>Eukaryota</taxon>
        <taxon>Fungi</taxon>
        <taxon>Dikarya</taxon>
        <taxon>Ascomycota</taxon>
        <taxon>Pezizomycotina</taxon>
        <taxon>Dothideomycetes</taxon>
        <taxon>Dothideomycetidae</taxon>
        <taxon>Mycosphaerellales</taxon>
        <taxon>Mycosphaerellaceae</taxon>
        <taxon>Septoria</taxon>
    </lineage>
</organism>
<evidence type="ECO:0000256" key="5">
    <source>
        <dbReference type="RuleBase" id="RU361185"/>
    </source>
</evidence>
<dbReference type="CDD" id="cd06602">
    <property type="entry name" value="GH31_MGAM_SI_GAA"/>
    <property type="match status" value="1"/>
</dbReference>
<dbReference type="Pfam" id="PF21365">
    <property type="entry name" value="Glyco_hydro_31_3rd"/>
    <property type="match status" value="1"/>
</dbReference>
<evidence type="ECO:0000313" key="8">
    <source>
        <dbReference type="EMBL" id="USW59324.1"/>
    </source>
</evidence>
<evidence type="ECO:0000256" key="3">
    <source>
        <dbReference type="ARBA" id="ARBA00012741"/>
    </source>
</evidence>
<keyword evidence="4" id="KW-0325">Glycoprotein</keyword>
<dbReference type="InterPro" id="IPR013780">
    <property type="entry name" value="Glyco_hydro_b"/>
</dbReference>
<dbReference type="InterPro" id="IPR011013">
    <property type="entry name" value="Gal_mutarotase_sf_dom"/>
</dbReference>
<dbReference type="GO" id="GO:0005975">
    <property type="term" value="P:carbohydrate metabolic process"/>
    <property type="evidence" value="ECO:0007669"/>
    <property type="project" value="InterPro"/>
</dbReference>
<evidence type="ECO:0000256" key="4">
    <source>
        <dbReference type="ARBA" id="ARBA00023180"/>
    </source>
</evidence>
<gene>
    <name evidence="8" type="ORF">Slin15195_G126430</name>
</gene>
<reference evidence="8" key="1">
    <citation type="submission" date="2022-06" db="EMBL/GenBank/DDBJ databases">
        <title>Complete genome sequences of two strains of the flax pathogen Septoria linicola.</title>
        <authorList>
            <person name="Lapalu N."/>
            <person name="Simon A."/>
            <person name="Demenou B."/>
            <person name="Paumier D."/>
            <person name="Guillot M.-P."/>
            <person name="Gout L."/>
            <person name="Valade R."/>
        </authorList>
    </citation>
    <scope>NUCLEOTIDE SEQUENCE</scope>
    <source>
        <strain evidence="8">SE15195</strain>
    </source>
</reference>
<accession>A0A9Q9EQY7</accession>
<dbReference type="Gene3D" id="2.60.40.1180">
    <property type="entry name" value="Golgi alpha-mannosidase II"/>
    <property type="match status" value="2"/>
</dbReference>
<name>A0A9Q9EQY7_9PEZI</name>
<evidence type="ECO:0000259" key="7">
    <source>
        <dbReference type="Pfam" id="PF21365"/>
    </source>
</evidence>
<dbReference type="EC" id="3.2.1.20" evidence="3"/>
<dbReference type="InterPro" id="IPR000322">
    <property type="entry name" value="Glyco_hydro_31_TIM"/>
</dbReference>
<dbReference type="SUPFAM" id="SSF51445">
    <property type="entry name" value="(Trans)glycosidases"/>
    <property type="match status" value="1"/>
</dbReference>
<evidence type="ECO:0000259" key="6">
    <source>
        <dbReference type="Pfam" id="PF01055"/>
    </source>
</evidence>
<proteinExistence type="inferred from homology"/>
<keyword evidence="5" id="KW-0326">Glycosidase</keyword>
<protein>
    <recommendedName>
        <fullName evidence="3">alpha-glucosidase</fullName>
        <ecNumber evidence="3">3.2.1.20</ecNumber>
    </recommendedName>
</protein>
<dbReference type="PANTHER" id="PTHR22762">
    <property type="entry name" value="ALPHA-GLUCOSIDASE"/>
    <property type="match status" value="1"/>
</dbReference>
<evidence type="ECO:0000313" key="9">
    <source>
        <dbReference type="Proteomes" id="UP001056384"/>
    </source>
</evidence>
<dbReference type="InterPro" id="IPR048395">
    <property type="entry name" value="Glyco_hydro_31_C"/>
</dbReference>
<dbReference type="CDD" id="cd14752">
    <property type="entry name" value="GH31_N"/>
    <property type="match status" value="1"/>
</dbReference>
<dbReference type="Gene3D" id="2.60.40.1760">
    <property type="entry name" value="glycosyl hydrolase (family 31)"/>
    <property type="match status" value="1"/>
</dbReference>
<feature type="domain" description="Glycoside hydrolase family 31 TIM barrel" evidence="6">
    <location>
        <begin position="328"/>
        <end position="699"/>
    </location>
</feature>
<dbReference type="Pfam" id="PF01055">
    <property type="entry name" value="Glyco_hydro_31_2nd"/>
    <property type="match status" value="1"/>
</dbReference>
<dbReference type="PANTHER" id="PTHR22762:SF133">
    <property type="entry name" value="P-TYPE DOMAIN-CONTAINING PROTEIN"/>
    <property type="match status" value="1"/>
</dbReference>
<comment type="catalytic activity">
    <reaction evidence="1">
        <text>Hydrolysis of terminal, non-reducing (1-&gt;4)-linked alpha-D-glucose residues with release of alpha-D-glucose.</text>
        <dbReference type="EC" id="3.2.1.20"/>
    </reaction>
</comment>
<sequence>MTPATYFEILSSGLILLSRAKSGFDQIGFRHSNAARQQPFIPDTSSDYALADAPSLPTVIPTVYDPSAPQPQEECPGYKARSVAVNDHGFSAYLAIAGPPCGVFGNDIADLTLEVSHQTRSRLSVKIQPTYISKQNSSQFILNDQFVAQPHWDGQTTSSESDLQFDWSNSPSFQFSISRRQSGEVLFSTYGHRLVFEDQFLELVTNMVDDYNVYGLAETVRDFRFGTNFNATLFNVDSADATDSNSYGSHPFYQETRYNDGKNSTAHGLYARNAHAQEWLLREKTLTYRTIGGSVDLYFFSGQSEAGPDMKPTALNVIRQYQQSVGYPAMQAYWAHGFHQCHWGWGSVQDLSDVVSKYKEADVSLEAIWTDLDVYYRARPLTNDENKFPSAAMHEFVASLREKGQHYVPLVDSNVYYPDPENTSDVYLPFTRGDTLKTFIRDGSSGDYFIGKAWPGKSVWADWLIPSSQEWFSEELRIMNEATPYDGIWIDVNEPSNFDNVLVTDDEGLNSVQDSRKLNFPPYRINNFRSSHQIIDGTIPMNAVHNDDQATREYDVHNLWSVGMSKAAYTALATAVHPGKRPFIISRSTGIGSGQWAGHWGGDNESKWGALYLSISQALIFQMSGVPMFGTDTCGFGGPSPSEELCARWFELNAFFPFYRNHYGVMRPAQEAYAWPSVTEAARRAMAVRYSLLTYMYTLFFFAHTRGDTVLRALAWEFPNDESLRATDNQFMLGSALLITPVLTEGATSVKGVLPGLGDVERWYDWYTLAEVTGIKSARNITMSAPLEHINLHMRGGHVLALQEPGYTTRETREGRYSIIVALDSQDKAHGTLYLDDGESVEQDATKLVQFDYADGKLSVSMDGQYHAAPSLASITIAGLAKTPKQLALQKQGAQHSLDDFAFANQTLRVAELDQYFSSGAWEHDFVLNVL</sequence>
<evidence type="ECO:0000256" key="2">
    <source>
        <dbReference type="ARBA" id="ARBA00007806"/>
    </source>
</evidence>
<dbReference type="GO" id="GO:0004558">
    <property type="term" value="F:alpha-1,4-glucosidase activity"/>
    <property type="evidence" value="ECO:0007669"/>
    <property type="project" value="UniProtKB-EC"/>
</dbReference>
<dbReference type="Proteomes" id="UP001056384">
    <property type="component" value="Chromosome 12"/>
</dbReference>
<evidence type="ECO:0000256" key="1">
    <source>
        <dbReference type="ARBA" id="ARBA00001657"/>
    </source>
</evidence>